<dbReference type="AlphaFoldDB" id="A0A9D2KSW4"/>
<dbReference type="Pfam" id="PF00550">
    <property type="entry name" value="PP-binding"/>
    <property type="match status" value="1"/>
</dbReference>
<sequence>MKEEIKTLLEEALPLVDFDSDYLFAELDSLGVATILMVLSEHYGIRLDHTDATPRNLKDLDHIVALVERKRS</sequence>
<evidence type="ECO:0000259" key="1">
    <source>
        <dbReference type="Pfam" id="PF00550"/>
    </source>
</evidence>
<gene>
    <name evidence="2" type="ORF">H9785_06945</name>
</gene>
<name>A0A9D2KSW4_9BACE</name>
<comment type="caution">
    <text evidence="2">The sequence shown here is derived from an EMBL/GenBank/DDBJ whole genome shotgun (WGS) entry which is preliminary data.</text>
</comment>
<feature type="domain" description="Carrier" evidence="1">
    <location>
        <begin position="4"/>
        <end position="52"/>
    </location>
</feature>
<reference evidence="2" key="2">
    <citation type="submission" date="2021-04" db="EMBL/GenBank/DDBJ databases">
        <authorList>
            <person name="Gilroy R."/>
        </authorList>
    </citation>
    <scope>NUCLEOTIDE SEQUENCE</scope>
    <source>
        <strain evidence="2">ChiHecec1B25-7008</strain>
    </source>
</reference>
<evidence type="ECO:0000313" key="3">
    <source>
        <dbReference type="Proteomes" id="UP000823860"/>
    </source>
</evidence>
<dbReference type="EMBL" id="DWZE01000080">
    <property type="protein sequence ID" value="HJA83687.1"/>
    <property type="molecule type" value="Genomic_DNA"/>
</dbReference>
<evidence type="ECO:0000313" key="2">
    <source>
        <dbReference type="EMBL" id="HJA83687.1"/>
    </source>
</evidence>
<accession>A0A9D2KSW4</accession>
<protein>
    <submittedName>
        <fullName evidence="2">Acyl carrier protein</fullName>
    </submittedName>
</protein>
<dbReference type="Proteomes" id="UP000823860">
    <property type="component" value="Unassembled WGS sequence"/>
</dbReference>
<organism evidence="2 3">
    <name type="scientific">Candidatus Bacteroides intestinavium</name>
    <dbReference type="NCBI Taxonomy" id="2838469"/>
    <lineage>
        <taxon>Bacteria</taxon>
        <taxon>Pseudomonadati</taxon>
        <taxon>Bacteroidota</taxon>
        <taxon>Bacteroidia</taxon>
        <taxon>Bacteroidales</taxon>
        <taxon>Bacteroidaceae</taxon>
        <taxon>Bacteroides</taxon>
    </lineage>
</organism>
<dbReference type="InterPro" id="IPR009081">
    <property type="entry name" value="PP-bd_ACP"/>
</dbReference>
<dbReference type="InterPro" id="IPR036736">
    <property type="entry name" value="ACP-like_sf"/>
</dbReference>
<dbReference type="Gene3D" id="1.10.1200.10">
    <property type="entry name" value="ACP-like"/>
    <property type="match status" value="1"/>
</dbReference>
<dbReference type="SUPFAM" id="SSF47336">
    <property type="entry name" value="ACP-like"/>
    <property type="match status" value="1"/>
</dbReference>
<proteinExistence type="predicted"/>
<reference evidence="2" key="1">
    <citation type="journal article" date="2021" name="PeerJ">
        <title>Extensive microbial diversity within the chicken gut microbiome revealed by metagenomics and culture.</title>
        <authorList>
            <person name="Gilroy R."/>
            <person name="Ravi A."/>
            <person name="Getino M."/>
            <person name="Pursley I."/>
            <person name="Horton D.L."/>
            <person name="Alikhan N.F."/>
            <person name="Baker D."/>
            <person name="Gharbi K."/>
            <person name="Hall N."/>
            <person name="Watson M."/>
            <person name="Adriaenssens E.M."/>
            <person name="Foster-Nyarko E."/>
            <person name="Jarju S."/>
            <person name="Secka A."/>
            <person name="Antonio M."/>
            <person name="Oren A."/>
            <person name="Chaudhuri R.R."/>
            <person name="La Ragione R."/>
            <person name="Hildebrand F."/>
            <person name="Pallen M.J."/>
        </authorList>
    </citation>
    <scope>NUCLEOTIDE SEQUENCE</scope>
    <source>
        <strain evidence="2">ChiHecec1B25-7008</strain>
    </source>
</reference>